<evidence type="ECO:0000259" key="3">
    <source>
        <dbReference type="Pfam" id="PF07238"/>
    </source>
</evidence>
<dbReference type="InterPro" id="IPR009875">
    <property type="entry name" value="PilZ_domain"/>
</dbReference>
<reference evidence="7 8" key="1">
    <citation type="submission" date="2018-08" db="EMBL/GenBank/DDBJ databases">
        <title>Recombination of ecologically and evolutionarily significant loci maintains genetic cohesion in the Pseudomonas syringae species complex.</title>
        <authorList>
            <person name="Dillon M."/>
            <person name="Thakur S."/>
            <person name="Almeida R.N.D."/>
            <person name="Weir B.S."/>
            <person name="Guttman D.S."/>
        </authorList>
    </citation>
    <scope>NUCLEOTIDE SEQUENCE [LARGE SCALE GENOMIC DNA]</scope>
    <source>
        <strain evidence="7 8">ICMP 7846</strain>
    </source>
</reference>
<dbReference type="AlphaFoldDB" id="A0A3M5DXB9"/>
<comment type="subcellular location">
    <subcellularLocation>
        <location evidence="1">Cell envelope</location>
    </subcellularLocation>
</comment>
<feature type="domain" description="ALG44 beta-barrel" evidence="6">
    <location>
        <begin position="306"/>
        <end position="383"/>
    </location>
</feature>
<keyword evidence="2" id="KW-1133">Transmembrane helix</keyword>
<evidence type="ECO:0000259" key="6">
    <source>
        <dbReference type="Pfam" id="PF25965"/>
    </source>
</evidence>
<dbReference type="PANTHER" id="PTHR30386:SF19">
    <property type="entry name" value="MULTIDRUG EXPORT PROTEIN EMRA-RELATED"/>
    <property type="match status" value="1"/>
</dbReference>
<keyword evidence="2" id="KW-0472">Membrane</keyword>
<dbReference type="Pfam" id="PF07238">
    <property type="entry name" value="PilZ"/>
    <property type="match status" value="1"/>
</dbReference>
<dbReference type="InterPro" id="IPR058834">
    <property type="entry name" value="Beta-barrel_ALG44"/>
</dbReference>
<comment type="caution">
    <text evidence="7">The sequence shown here is derived from an EMBL/GenBank/DDBJ whole genome shotgun (WGS) entry which is preliminary data.</text>
</comment>
<feature type="domain" description="PilZ" evidence="3">
    <location>
        <begin position="24"/>
        <end position="123"/>
    </location>
</feature>
<evidence type="ECO:0000256" key="1">
    <source>
        <dbReference type="ARBA" id="ARBA00004196"/>
    </source>
</evidence>
<evidence type="ECO:0000259" key="4">
    <source>
        <dbReference type="Pfam" id="PF25891"/>
    </source>
</evidence>
<dbReference type="Pfam" id="PF25891">
    <property type="entry name" value="Hl_ALG44"/>
    <property type="match status" value="1"/>
</dbReference>
<dbReference type="Gene3D" id="2.40.10.220">
    <property type="entry name" value="predicted glycosyltransferase like domains"/>
    <property type="match status" value="1"/>
</dbReference>
<dbReference type="GO" id="GO:0030313">
    <property type="term" value="C:cell envelope"/>
    <property type="evidence" value="ECO:0007669"/>
    <property type="project" value="UniProtKB-SubCell"/>
</dbReference>
<evidence type="ECO:0000256" key="2">
    <source>
        <dbReference type="SAM" id="Phobius"/>
    </source>
</evidence>
<dbReference type="InterPro" id="IPR050739">
    <property type="entry name" value="MFP"/>
</dbReference>
<accession>A0A3M5DXB9</accession>
<dbReference type="EMBL" id="RBSQ01000641">
    <property type="protein sequence ID" value="RMS54616.1"/>
    <property type="molecule type" value="Genomic_DNA"/>
</dbReference>
<evidence type="ECO:0000259" key="5">
    <source>
        <dbReference type="Pfam" id="PF25964"/>
    </source>
</evidence>
<name>A0A3M5DXB9_PSEAI</name>
<dbReference type="PANTHER" id="PTHR30386">
    <property type="entry name" value="MEMBRANE FUSION SUBUNIT OF EMRAB-TOLC MULTIDRUG EFFLUX PUMP"/>
    <property type="match status" value="1"/>
</dbReference>
<feature type="domain" description="ALG44 helical loop" evidence="4">
    <location>
        <begin position="240"/>
        <end position="266"/>
    </location>
</feature>
<feature type="domain" description="ALG44 barrel-sandwich hybrid" evidence="5">
    <location>
        <begin position="208"/>
        <end position="303"/>
    </location>
</feature>
<dbReference type="InterPro" id="IPR058835">
    <property type="entry name" value="BSH_ALG44"/>
</dbReference>
<dbReference type="GO" id="GO:0035438">
    <property type="term" value="F:cyclic-di-GMP binding"/>
    <property type="evidence" value="ECO:0007669"/>
    <property type="project" value="InterPro"/>
</dbReference>
<proteinExistence type="predicted"/>
<dbReference type="Proteomes" id="UP000270834">
    <property type="component" value="Unassembled WGS sequence"/>
</dbReference>
<dbReference type="SUPFAM" id="SSF141371">
    <property type="entry name" value="PilZ domain-like"/>
    <property type="match status" value="1"/>
</dbReference>
<protein>
    <submittedName>
        <fullName evidence="7">Uncharacterized protein</fullName>
    </submittedName>
</protein>
<dbReference type="InterPro" id="IPR058833">
    <property type="entry name" value="Hl_ALG44"/>
</dbReference>
<evidence type="ECO:0000313" key="7">
    <source>
        <dbReference type="EMBL" id="RMS54616.1"/>
    </source>
</evidence>
<dbReference type="Gene3D" id="2.40.50.100">
    <property type="match status" value="1"/>
</dbReference>
<keyword evidence="2" id="KW-0812">Transmembrane</keyword>
<organism evidence="7 8">
    <name type="scientific">Pseudomonas aeruginosa</name>
    <dbReference type="NCBI Taxonomy" id="287"/>
    <lineage>
        <taxon>Bacteria</taxon>
        <taxon>Pseudomonadati</taxon>
        <taxon>Pseudomonadota</taxon>
        <taxon>Gammaproteobacteria</taxon>
        <taxon>Pseudomonadales</taxon>
        <taxon>Pseudomonadaceae</taxon>
        <taxon>Pseudomonas</taxon>
    </lineage>
</organism>
<dbReference type="Pfam" id="PF25965">
    <property type="entry name" value="Beta-barrel_ALG44"/>
    <property type="match status" value="1"/>
</dbReference>
<sequence length="397" mass="42661">MDRTGPDTMNTAVNVNVVHESEAQRQFARVKLPARIRYIGANREGVDARLLDLSAGGFAFTASGAPIQPGDLYKGKLLFQVDSISFSLEVEFQVRSVDPASRRVGCEFQNLKPREVAALRYLITSYLAGEVIGVGDMLNTLQRENFTKARKQGGGNGGMGFFGRVRAVTLSTAIFVVGVGAFAFILNQMYNLYFVTHADSGVVSVPNQQITMPREGTVQSLLGPNAEVAKGAPIATFSANLLDMLKGNLTEEQLNPGNIEKLFGHQMKGTLTSPCDCRVVQQLVADGQYANKGQVIFTLAPRDSVASIEARFPYRNAAELAPGTRVNFQVAGDGVNRSGRIVNTAPVDGDLSSEIRVQIQPDQPLDAQYAGRPAEVSIGGLPGRTLLNKAVTLATAR</sequence>
<gene>
    <name evidence="7" type="ORF">ALP65_02479</name>
</gene>
<feature type="transmembrane region" description="Helical" evidence="2">
    <location>
        <begin position="167"/>
        <end position="186"/>
    </location>
</feature>
<evidence type="ECO:0000313" key="8">
    <source>
        <dbReference type="Proteomes" id="UP000270834"/>
    </source>
</evidence>
<dbReference type="Pfam" id="PF25964">
    <property type="entry name" value="BSH_ALG44"/>
    <property type="match status" value="1"/>
</dbReference>